<evidence type="ECO:0000256" key="6">
    <source>
        <dbReference type="ARBA" id="ARBA00022692"/>
    </source>
</evidence>
<name>A0ABT8XM38_9HYPH</name>
<dbReference type="NCBIfam" id="TIGR01783">
    <property type="entry name" value="TonB-siderophor"/>
    <property type="match status" value="1"/>
</dbReference>
<comment type="subcellular location">
    <subcellularLocation>
        <location evidence="1 14">Cell outer membrane</location>
        <topology evidence="1 14">Multi-pass membrane protein</topology>
    </subcellularLocation>
</comment>
<sequence length="831" mass="89693">MVYRGLGALGGKVSGRGAVAGSRLLVALAGSTMLGGVIAVSAPAPAAWAQEAGAVVVRFSIPAQPLSSAVDAFSRVTGWQVGYSSQVARSTTTRAVSGAMSPAQALQTMLAGTNVRIRVTGPASAALVDASELTDLGAAADGSTVLEPITVQGTGAMTEGTESYTIGEMRSATGLALSIKETPQSVSVVTSARIKDGGMTTVEDALSRTTGITVSATGGERSNYYARGFQVENLMVDGLPISHDSDTVGSATLAMYDHIEVVRGATGLLEGAGSPSASINLVRKRPTDTQQISVSGSVGSWADYMGMLDASGPLNEAGTLRGRMVTSLQDANTFTQDYEHKRQLYYGVLEADLTEATTLTLGGFYNKEKNPGADWNGLPTRPDGSFYDFDRSVRSSPSWTYWNKENTNVFGEVRHEFENDWVLNLKGSYVDAEMDMLGASLYRLDPTKDVLEYNVGKYHYHHKQTALDANLQGSFDLLGRTHELSVGANYRRDNHEDGPGGWPSSFPYQFDPFNWQTSIDVPMPDFNYLWERQANAVNYGAYATAKFNITDPLNLFLGGRVSWYDSESFFRSATYTESSAFSADARFTPYVAATYDVTDMFTVYGSVTSIFKPQNYTAAGGGLLAPVEGTNYEVGVKAETLDGRFNASFALFQIDQTNLPVQLPIGACGGAPECYSTAGAVRSRGFEAEVSGLITDDWQVFAGYTYVDARFAKDSTTGLKGDRYGRDKPQHMLTLSTVYTLPGELEDWRVGASARFQSAIEGNVRGYTNARQGGYGLVDLMAAYKPNERTEFKLNVYNLFDKSYYKSVGYTDNANIIGAPRSFMFTGTYKF</sequence>
<dbReference type="InterPro" id="IPR010105">
    <property type="entry name" value="TonB_sidphr_rcpt"/>
</dbReference>
<dbReference type="Proteomes" id="UP001177080">
    <property type="component" value="Unassembled WGS sequence"/>
</dbReference>
<protein>
    <submittedName>
        <fullName evidence="18">TonB-dependent receptor</fullName>
    </submittedName>
</protein>
<dbReference type="InterPro" id="IPR039426">
    <property type="entry name" value="TonB-dep_rcpt-like"/>
</dbReference>
<keyword evidence="11 14" id="KW-0472">Membrane</keyword>
<keyword evidence="13 14" id="KW-0998">Cell outer membrane</keyword>
<gene>
    <name evidence="18" type="ORF">GB928_026820</name>
</gene>
<feature type="domain" description="Secretin/TonB short N-terminal" evidence="17">
    <location>
        <begin position="79"/>
        <end position="130"/>
    </location>
</feature>
<accession>A0ABT8XM38</accession>
<keyword evidence="12 18" id="KW-0675">Receptor</keyword>
<dbReference type="PROSITE" id="PS52016">
    <property type="entry name" value="TONB_DEPENDENT_REC_3"/>
    <property type="match status" value="1"/>
</dbReference>
<dbReference type="InterPro" id="IPR011662">
    <property type="entry name" value="Secretin/TonB_short_N"/>
</dbReference>
<evidence type="ECO:0000256" key="9">
    <source>
        <dbReference type="ARBA" id="ARBA00023065"/>
    </source>
</evidence>
<evidence type="ECO:0000256" key="16">
    <source>
        <dbReference type="RuleBase" id="RU003357"/>
    </source>
</evidence>
<evidence type="ECO:0000256" key="1">
    <source>
        <dbReference type="ARBA" id="ARBA00004571"/>
    </source>
</evidence>
<evidence type="ECO:0000256" key="8">
    <source>
        <dbReference type="ARBA" id="ARBA00023004"/>
    </source>
</evidence>
<evidence type="ECO:0000256" key="7">
    <source>
        <dbReference type="ARBA" id="ARBA00022729"/>
    </source>
</evidence>
<evidence type="ECO:0000256" key="12">
    <source>
        <dbReference type="ARBA" id="ARBA00023170"/>
    </source>
</evidence>
<evidence type="ECO:0000313" key="18">
    <source>
        <dbReference type="EMBL" id="MDO6124801.1"/>
    </source>
</evidence>
<dbReference type="EMBL" id="WHSC02000016">
    <property type="protein sequence ID" value="MDO6124801.1"/>
    <property type="molecule type" value="Genomic_DNA"/>
</dbReference>
<dbReference type="InterPro" id="IPR010917">
    <property type="entry name" value="TonB_rcpt_CS"/>
</dbReference>
<dbReference type="InterPro" id="IPR012910">
    <property type="entry name" value="Plug_dom"/>
</dbReference>
<dbReference type="Gene3D" id="2.40.170.20">
    <property type="entry name" value="TonB-dependent receptor, beta-barrel domain"/>
    <property type="match status" value="1"/>
</dbReference>
<keyword evidence="8" id="KW-0408">Iron</keyword>
<keyword evidence="4 14" id="KW-1134">Transmembrane beta strand</keyword>
<dbReference type="InterPro" id="IPR000531">
    <property type="entry name" value="Beta-barrel_TonB"/>
</dbReference>
<comment type="similarity">
    <text evidence="2 14 16">Belongs to the TonB-dependent receptor family.</text>
</comment>
<dbReference type="Pfam" id="PF00593">
    <property type="entry name" value="TonB_dep_Rec_b-barrel"/>
    <property type="match status" value="1"/>
</dbReference>
<evidence type="ECO:0000256" key="5">
    <source>
        <dbReference type="ARBA" id="ARBA00022496"/>
    </source>
</evidence>
<evidence type="ECO:0000256" key="2">
    <source>
        <dbReference type="ARBA" id="ARBA00009810"/>
    </source>
</evidence>
<evidence type="ECO:0000256" key="4">
    <source>
        <dbReference type="ARBA" id="ARBA00022452"/>
    </source>
</evidence>
<evidence type="ECO:0000256" key="14">
    <source>
        <dbReference type="PROSITE-ProRule" id="PRU01360"/>
    </source>
</evidence>
<dbReference type="InterPro" id="IPR036942">
    <property type="entry name" value="Beta-barrel_TonB_sf"/>
</dbReference>
<dbReference type="RefSeq" id="WP_244762733.1">
    <property type="nucleotide sequence ID" value="NZ_JALJCJ010000006.1"/>
</dbReference>
<evidence type="ECO:0000256" key="15">
    <source>
        <dbReference type="PROSITE-ProRule" id="PRU10144"/>
    </source>
</evidence>
<dbReference type="SMART" id="SM00965">
    <property type="entry name" value="STN"/>
    <property type="match status" value="1"/>
</dbReference>
<proteinExistence type="inferred from homology"/>
<dbReference type="PANTHER" id="PTHR32552:SF74">
    <property type="entry name" value="HYDROXAMATE SIDEROPHORE RECEPTOR FHUE"/>
    <property type="match status" value="1"/>
</dbReference>
<feature type="short sequence motif" description="TonB C-terminal box" evidence="15">
    <location>
        <begin position="814"/>
        <end position="831"/>
    </location>
</feature>
<comment type="caution">
    <text evidence="18">The sequence shown here is derived from an EMBL/GenBank/DDBJ whole genome shotgun (WGS) entry which is preliminary data.</text>
</comment>
<dbReference type="PROSITE" id="PS01156">
    <property type="entry name" value="TONB_DEPENDENT_REC_2"/>
    <property type="match status" value="1"/>
</dbReference>
<dbReference type="SUPFAM" id="SSF56935">
    <property type="entry name" value="Porins"/>
    <property type="match status" value="1"/>
</dbReference>
<evidence type="ECO:0000256" key="13">
    <source>
        <dbReference type="ARBA" id="ARBA00023237"/>
    </source>
</evidence>
<evidence type="ECO:0000313" key="19">
    <source>
        <dbReference type="Proteomes" id="UP001177080"/>
    </source>
</evidence>
<evidence type="ECO:0000259" key="17">
    <source>
        <dbReference type="SMART" id="SM00965"/>
    </source>
</evidence>
<dbReference type="PANTHER" id="PTHR32552">
    <property type="entry name" value="FERRICHROME IRON RECEPTOR-RELATED"/>
    <property type="match status" value="1"/>
</dbReference>
<dbReference type="Pfam" id="PF07715">
    <property type="entry name" value="Plug"/>
    <property type="match status" value="1"/>
</dbReference>
<dbReference type="CDD" id="cd01347">
    <property type="entry name" value="ligand_gated_channel"/>
    <property type="match status" value="1"/>
</dbReference>
<keyword evidence="9" id="KW-0406">Ion transport</keyword>
<dbReference type="Gene3D" id="3.55.50.30">
    <property type="match status" value="1"/>
</dbReference>
<keyword evidence="5" id="KW-0410">Iron transport</keyword>
<dbReference type="Gene3D" id="2.170.130.10">
    <property type="entry name" value="TonB-dependent receptor, plug domain"/>
    <property type="match status" value="1"/>
</dbReference>
<keyword evidence="19" id="KW-1185">Reference proteome</keyword>
<keyword evidence="3 14" id="KW-0813">Transport</keyword>
<organism evidence="18 19">
    <name type="scientific">Shinella curvata</name>
    <dbReference type="NCBI Taxonomy" id="1817964"/>
    <lineage>
        <taxon>Bacteria</taxon>
        <taxon>Pseudomonadati</taxon>
        <taxon>Pseudomonadota</taxon>
        <taxon>Alphaproteobacteria</taxon>
        <taxon>Hyphomicrobiales</taxon>
        <taxon>Rhizobiaceae</taxon>
        <taxon>Shinella</taxon>
    </lineage>
</organism>
<keyword evidence="7" id="KW-0732">Signal</keyword>
<evidence type="ECO:0000256" key="11">
    <source>
        <dbReference type="ARBA" id="ARBA00023136"/>
    </source>
</evidence>
<dbReference type="InterPro" id="IPR037066">
    <property type="entry name" value="Plug_dom_sf"/>
</dbReference>
<reference evidence="18" key="1">
    <citation type="submission" date="2022-04" db="EMBL/GenBank/DDBJ databases">
        <title>Shinella lacus sp. nov., a novel member of the genus Shinella from water.</title>
        <authorList>
            <person name="Deng Y."/>
        </authorList>
    </citation>
    <scope>NUCLEOTIDE SEQUENCE</scope>
    <source>
        <strain evidence="18">JCM 31239</strain>
    </source>
</reference>
<keyword evidence="10 16" id="KW-0798">TonB box</keyword>
<keyword evidence="6 14" id="KW-0812">Transmembrane</keyword>
<evidence type="ECO:0000256" key="10">
    <source>
        <dbReference type="ARBA" id="ARBA00023077"/>
    </source>
</evidence>
<evidence type="ECO:0000256" key="3">
    <source>
        <dbReference type="ARBA" id="ARBA00022448"/>
    </source>
</evidence>